<accession>J9H0D3</accession>
<comment type="caution">
    <text evidence="2">The sequence shown here is derived from an EMBL/GenBank/DDBJ whole genome shotgun (WGS) entry which is preliminary data.</text>
</comment>
<evidence type="ECO:0000256" key="1">
    <source>
        <dbReference type="SAM" id="Phobius"/>
    </source>
</evidence>
<reference evidence="2" key="1">
    <citation type="journal article" date="2012" name="PLoS ONE">
        <title>Gene sets for utilization of primary and secondary nutrition supplies in the distal gut of endangered iberian lynx.</title>
        <authorList>
            <person name="Alcaide M."/>
            <person name="Messina E."/>
            <person name="Richter M."/>
            <person name="Bargiela R."/>
            <person name="Peplies J."/>
            <person name="Huws S.A."/>
            <person name="Newbold C.J."/>
            <person name="Golyshin P.N."/>
            <person name="Simon M.A."/>
            <person name="Lopez G."/>
            <person name="Yakimov M.M."/>
            <person name="Ferrer M."/>
        </authorList>
    </citation>
    <scope>NUCLEOTIDE SEQUENCE</scope>
</reference>
<keyword evidence="1" id="KW-0472">Membrane</keyword>
<keyword evidence="1" id="KW-1133">Transmembrane helix</keyword>
<evidence type="ECO:0000313" key="2">
    <source>
        <dbReference type="EMBL" id="EJX06750.1"/>
    </source>
</evidence>
<dbReference type="EMBL" id="AMCI01001072">
    <property type="protein sequence ID" value="EJX06750.1"/>
    <property type="molecule type" value="Genomic_DNA"/>
</dbReference>
<gene>
    <name evidence="2" type="ORF">EVA_05140</name>
</gene>
<name>J9H0D3_9ZZZZ</name>
<sequence length="37" mass="4224">MSSASVFVFTVNRFHFIVLLLSVPDSIFSGLWFHKPP</sequence>
<feature type="transmembrane region" description="Helical" evidence="1">
    <location>
        <begin position="14"/>
        <end position="33"/>
    </location>
</feature>
<organism evidence="2">
    <name type="scientific">gut metagenome</name>
    <dbReference type="NCBI Taxonomy" id="749906"/>
    <lineage>
        <taxon>unclassified sequences</taxon>
        <taxon>metagenomes</taxon>
        <taxon>organismal metagenomes</taxon>
    </lineage>
</organism>
<proteinExistence type="predicted"/>
<dbReference type="AlphaFoldDB" id="J9H0D3"/>
<protein>
    <submittedName>
        <fullName evidence="2">Uncharacterized protein</fullName>
    </submittedName>
</protein>
<keyword evidence="1" id="KW-0812">Transmembrane</keyword>